<dbReference type="RefSeq" id="WP_202010588.1">
    <property type="nucleotide sequence ID" value="NZ_JAERRB010000004.1"/>
</dbReference>
<evidence type="ECO:0000259" key="5">
    <source>
        <dbReference type="PROSITE" id="PS51007"/>
    </source>
</evidence>
<dbReference type="InterPro" id="IPR051459">
    <property type="entry name" value="Cytochrome_c-type_DH"/>
</dbReference>
<comment type="caution">
    <text evidence="6">The sequence shown here is derived from an EMBL/GenBank/DDBJ whole genome shotgun (WGS) entry which is preliminary data.</text>
</comment>
<dbReference type="PANTHER" id="PTHR35008:SF4">
    <property type="entry name" value="BLL4482 PROTEIN"/>
    <property type="match status" value="1"/>
</dbReference>
<gene>
    <name evidence="6" type="ORF">JI741_14305</name>
</gene>
<dbReference type="InterPro" id="IPR036909">
    <property type="entry name" value="Cyt_c-like_dom_sf"/>
</dbReference>
<name>A0ABS1KSF9_9BACT</name>
<reference evidence="6 7" key="1">
    <citation type="submission" date="2021-01" db="EMBL/GenBank/DDBJ databases">
        <title>Chryseolinea sp. Jin1 Genome sequencing and assembly.</title>
        <authorList>
            <person name="Kim I."/>
        </authorList>
    </citation>
    <scope>NUCLEOTIDE SEQUENCE [LARGE SCALE GENOMIC DNA]</scope>
    <source>
        <strain evidence="6 7">Jin1</strain>
    </source>
</reference>
<evidence type="ECO:0000256" key="2">
    <source>
        <dbReference type="ARBA" id="ARBA00022723"/>
    </source>
</evidence>
<evidence type="ECO:0000313" key="7">
    <source>
        <dbReference type="Proteomes" id="UP000613030"/>
    </source>
</evidence>
<keyword evidence="7" id="KW-1185">Reference proteome</keyword>
<keyword evidence="1 4" id="KW-0349">Heme</keyword>
<evidence type="ECO:0000313" key="6">
    <source>
        <dbReference type="EMBL" id="MBL0742395.1"/>
    </source>
</evidence>
<evidence type="ECO:0000256" key="4">
    <source>
        <dbReference type="PROSITE-ProRule" id="PRU00433"/>
    </source>
</evidence>
<feature type="domain" description="Cytochrome c" evidence="5">
    <location>
        <begin position="30"/>
        <end position="117"/>
    </location>
</feature>
<dbReference type="PROSITE" id="PS51007">
    <property type="entry name" value="CYTC"/>
    <property type="match status" value="1"/>
</dbReference>
<dbReference type="EMBL" id="JAERRB010000004">
    <property type="protein sequence ID" value="MBL0742395.1"/>
    <property type="molecule type" value="Genomic_DNA"/>
</dbReference>
<dbReference type="Gene3D" id="1.10.760.10">
    <property type="entry name" value="Cytochrome c-like domain"/>
    <property type="match status" value="1"/>
</dbReference>
<keyword evidence="2 4" id="KW-0479">Metal-binding</keyword>
<dbReference type="InterPro" id="IPR009056">
    <property type="entry name" value="Cyt_c-like_dom"/>
</dbReference>
<organism evidence="6 7">
    <name type="scientific">Chryseolinea lacunae</name>
    <dbReference type="NCBI Taxonomy" id="2801331"/>
    <lineage>
        <taxon>Bacteria</taxon>
        <taxon>Pseudomonadati</taxon>
        <taxon>Bacteroidota</taxon>
        <taxon>Cytophagia</taxon>
        <taxon>Cytophagales</taxon>
        <taxon>Fulvivirgaceae</taxon>
        <taxon>Chryseolinea</taxon>
    </lineage>
</organism>
<evidence type="ECO:0000256" key="1">
    <source>
        <dbReference type="ARBA" id="ARBA00022617"/>
    </source>
</evidence>
<evidence type="ECO:0000256" key="3">
    <source>
        <dbReference type="ARBA" id="ARBA00023004"/>
    </source>
</evidence>
<keyword evidence="3 4" id="KW-0408">Iron</keyword>
<protein>
    <submittedName>
        <fullName evidence="6">Cytochrome c</fullName>
    </submittedName>
</protein>
<proteinExistence type="predicted"/>
<dbReference type="Pfam" id="PF00034">
    <property type="entry name" value="Cytochrom_C"/>
    <property type="match status" value="1"/>
</dbReference>
<sequence>MKKIIFISLFCVSVVSFFSFQQKPKFDLKTSIARGKEIYAAQCITCHMEQGEGMEGAFPPLAKSNYLANRDRLIKIIVKGVRGPMTVNGVAYDGEMVGFTLTDEQTSDVINYIRNSWGNKHAAVTPGEIPAGLGTQSADYQPY</sequence>
<accession>A0ABS1KSF9</accession>
<dbReference type="Proteomes" id="UP000613030">
    <property type="component" value="Unassembled WGS sequence"/>
</dbReference>
<dbReference type="PANTHER" id="PTHR35008">
    <property type="entry name" value="BLL4482 PROTEIN-RELATED"/>
    <property type="match status" value="1"/>
</dbReference>
<dbReference type="SUPFAM" id="SSF46626">
    <property type="entry name" value="Cytochrome c"/>
    <property type="match status" value="1"/>
</dbReference>